<evidence type="ECO:0000256" key="1">
    <source>
        <dbReference type="SAM" id="SignalP"/>
    </source>
</evidence>
<feature type="signal peptide" evidence="1">
    <location>
        <begin position="1"/>
        <end position="27"/>
    </location>
</feature>
<protein>
    <recommendedName>
        <fullName evidence="4">Secreted protein</fullName>
    </recommendedName>
</protein>
<dbReference type="Proteomes" id="UP000735302">
    <property type="component" value="Unassembled WGS sequence"/>
</dbReference>
<proteinExistence type="predicted"/>
<evidence type="ECO:0000313" key="3">
    <source>
        <dbReference type="Proteomes" id="UP000735302"/>
    </source>
</evidence>
<feature type="chain" id="PRO_5043315688" description="Secreted protein" evidence="1">
    <location>
        <begin position="28"/>
        <end position="102"/>
    </location>
</feature>
<evidence type="ECO:0008006" key="4">
    <source>
        <dbReference type="Google" id="ProtNLM"/>
    </source>
</evidence>
<sequence>MQFIQGIAVSPLVAVLELWACVSLGPGLRWQASAKTWDRFPQISGLIRPSKSKGGEESNGKLPHNAICQEQSGPYSWFPDAWIKQAFPQITYFSAEPDLHQN</sequence>
<organism evidence="2 3">
    <name type="scientific">Plakobranchus ocellatus</name>
    <dbReference type="NCBI Taxonomy" id="259542"/>
    <lineage>
        <taxon>Eukaryota</taxon>
        <taxon>Metazoa</taxon>
        <taxon>Spiralia</taxon>
        <taxon>Lophotrochozoa</taxon>
        <taxon>Mollusca</taxon>
        <taxon>Gastropoda</taxon>
        <taxon>Heterobranchia</taxon>
        <taxon>Euthyneura</taxon>
        <taxon>Panpulmonata</taxon>
        <taxon>Sacoglossa</taxon>
        <taxon>Placobranchoidea</taxon>
        <taxon>Plakobranchidae</taxon>
        <taxon>Plakobranchus</taxon>
    </lineage>
</organism>
<reference evidence="2 3" key="1">
    <citation type="journal article" date="2021" name="Elife">
        <title>Chloroplast acquisition without the gene transfer in kleptoplastic sea slugs, Plakobranchus ocellatus.</title>
        <authorList>
            <person name="Maeda T."/>
            <person name="Takahashi S."/>
            <person name="Yoshida T."/>
            <person name="Shimamura S."/>
            <person name="Takaki Y."/>
            <person name="Nagai Y."/>
            <person name="Toyoda A."/>
            <person name="Suzuki Y."/>
            <person name="Arimoto A."/>
            <person name="Ishii H."/>
            <person name="Satoh N."/>
            <person name="Nishiyama T."/>
            <person name="Hasebe M."/>
            <person name="Maruyama T."/>
            <person name="Minagawa J."/>
            <person name="Obokata J."/>
            <person name="Shigenobu S."/>
        </authorList>
    </citation>
    <scope>NUCLEOTIDE SEQUENCE [LARGE SCALE GENOMIC DNA]</scope>
</reference>
<evidence type="ECO:0000313" key="2">
    <source>
        <dbReference type="EMBL" id="GFO03516.1"/>
    </source>
</evidence>
<name>A0AAV4A5I2_9GAST</name>
<accession>A0AAV4A5I2</accession>
<dbReference type="EMBL" id="BLXT01003727">
    <property type="protein sequence ID" value="GFO03516.1"/>
    <property type="molecule type" value="Genomic_DNA"/>
</dbReference>
<keyword evidence="3" id="KW-1185">Reference proteome</keyword>
<keyword evidence="1" id="KW-0732">Signal</keyword>
<comment type="caution">
    <text evidence="2">The sequence shown here is derived from an EMBL/GenBank/DDBJ whole genome shotgun (WGS) entry which is preliminary data.</text>
</comment>
<dbReference type="AlphaFoldDB" id="A0AAV4A5I2"/>
<gene>
    <name evidence="2" type="ORF">PoB_003002100</name>
</gene>